<protein>
    <recommendedName>
        <fullName evidence="1">Bacterial transcriptional activator domain-containing protein</fullName>
    </recommendedName>
</protein>
<dbReference type="InterPro" id="IPR016032">
    <property type="entry name" value="Sig_transdc_resp-reg_C-effctor"/>
</dbReference>
<dbReference type="GO" id="GO:0003677">
    <property type="term" value="F:DNA binding"/>
    <property type="evidence" value="ECO:0007669"/>
    <property type="project" value="InterPro"/>
</dbReference>
<dbReference type="Pfam" id="PF03704">
    <property type="entry name" value="BTAD"/>
    <property type="match status" value="1"/>
</dbReference>
<organism evidence="2 3">
    <name type="scientific">Cystobacter fuscus (strain ATCC 25194 / DSM 2262 / NBRC 100088 / M29)</name>
    <dbReference type="NCBI Taxonomy" id="1242864"/>
    <lineage>
        <taxon>Bacteria</taxon>
        <taxon>Pseudomonadati</taxon>
        <taxon>Myxococcota</taxon>
        <taxon>Myxococcia</taxon>
        <taxon>Myxococcales</taxon>
        <taxon>Cystobacterineae</taxon>
        <taxon>Archangiaceae</taxon>
        <taxon>Cystobacter</taxon>
    </lineage>
</organism>
<sequence length="612" mass="68801">MRNGAAIQVELLGRARVLLSEEPPRQLERKAAALVTYLALEGATQRRRLAGLLWPGTSERKARGNLRQLLHRLREKLGDHGIEGDDPVWLCDGLLVDAVALRKVVLTGEYSRLSSFTGELLAGFSFEDCSELNEWLRHQRGYFRDMRFRAAEEQALQLEKEGQFGTAMDAARRLLNLEPTSESAWRMVMRLHLHQGDRSAALKAYHACKKLLERELGVQPSFQTQELARSAEQPSFPERAPPKTDVSELSLSVLSPPELIGREREWALLKESWAGNQPVYIFGEAGIGKTRLVTDFCNAQGSWLLVSARPSDPSFPYATCARMIQLLLEVTSAHALERRVLQELSRLSPMRGVEVRSPPSSPEEKLRLSEAFAQLLSLLGHEMDAMVLDDAHHCDPASFELYLRAQDLLDQNASSRRPRIITCFRTFELPPPFGELLHRYVEAGFARKLLLEPLPPDMMAPLLSSLAVPELESLAEDMASYTGGNPLFIVETVKSLVETRHISKLALTYLPPPLRVVLILEQQFRRLSPDALRLARLIAIAGTAFRPRHASRILDLSLEQLAMPWKELERARLLSGTSFTSGLARGLVIETMPPGVRDGVIQYILFLLRQER</sequence>
<dbReference type="Proteomes" id="UP000011682">
    <property type="component" value="Unassembled WGS sequence"/>
</dbReference>
<dbReference type="AlphaFoldDB" id="S9P3F5"/>
<dbReference type="InterPro" id="IPR011990">
    <property type="entry name" value="TPR-like_helical_dom_sf"/>
</dbReference>
<dbReference type="SMART" id="SM01043">
    <property type="entry name" value="BTAD"/>
    <property type="match status" value="1"/>
</dbReference>
<accession>S9P3F5</accession>
<gene>
    <name evidence="2" type="ORF">D187_007236</name>
</gene>
<dbReference type="InterPro" id="IPR027417">
    <property type="entry name" value="P-loop_NTPase"/>
</dbReference>
<name>S9P3F5_CYSF2</name>
<dbReference type="Pfam" id="PF13191">
    <property type="entry name" value="AAA_16"/>
    <property type="match status" value="1"/>
</dbReference>
<dbReference type="InterPro" id="IPR041664">
    <property type="entry name" value="AAA_16"/>
</dbReference>
<evidence type="ECO:0000313" key="2">
    <source>
        <dbReference type="EMBL" id="EPX56802.1"/>
    </source>
</evidence>
<dbReference type="GO" id="GO:0006355">
    <property type="term" value="P:regulation of DNA-templated transcription"/>
    <property type="evidence" value="ECO:0007669"/>
    <property type="project" value="InterPro"/>
</dbReference>
<dbReference type="eggNOG" id="COG3629">
    <property type="taxonomic scope" value="Bacteria"/>
</dbReference>
<reference evidence="2" key="1">
    <citation type="submission" date="2013-05" db="EMBL/GenBank/DDBJ databases">
        <title>Genome assembly of Cystobacter fuscus DSM 2262.</title>
        <authorList>
            <person name="Sharma G."/>
            <person name="Khatri I."/>
            <person name="Kaur C."/>
            <person name="Mayilraj S."/>
            <person name="Subramanian S."/>
        </authorList>
    </citation>
    <scope>NUCLEOTIDE SEQUENCE [LARGE SCALE GENOMIC DNA]</scope>
    <source>
        <strain evidence="2">DSM 2262</strain>
    </source>
</reference>
<evidence type="ECO:0000313" key="3">
    <source>
        <dbReference type="Proteomes" id="UP000011682"/>
    </source>
</evidence>
<feature type="domain" description="Bacterial transcriptional activator" evidence="1">
    <location>
        <begin position="96"/>
        <end position="232"/>
    </location>
</feature>
<proteinExistence type="predicted"/>
<dbReference type="Gene3D" id="3.40.50.300">
    <property type="entry name" value="P-loop containing nucleotide triphosphate hydrolases"/>
    <property type="match status" value="1"/>
</dbReference>
<dbReference type="EMBL" id="ANAH02000065">
    <property type="protein sequence ID" value="EPX56802.1"/>
    <property type="molecule type" value="Genomic_DNA"/>
</dbReference>
<dbReference type="OrthoDB" id="5509004at2"/>
<dbReference type="eggNOG" id="COG3899">
    <property type="taxonomic scope" value="Bacteria"/>
</dbReference>
<dbReference type="SUPFAM" id="SSF48452">
    <property type="entry name" value="TPR-like"/>
    <property type="match status" value="1"/>
</dbReference>
<dbReference type="RefSeq" id="WP_002626034.1">
    <property type="nucleotide sequence ID" value="NZ_ANAH02000065.1"/>
</dbReference>
<dbReference type="SUPFAM" id="SSF46894">
    <property type="entry name" value="C-terminal effector domain of the bipartite response regulators"/>
    <property type="match status" value="1"/>
</dbReference>
<dbReference type="Gene3D" id="1.25.40.10">
    <property type="entry name" value="Tetratricopeptide repeat domain"/>
    <property type="match status" value="1"/>
</dbReference>
<dbReference type="InterPro" id="IPR051677">
    <property type="entry name" value="AfsR-DnrI-RedD_regulator"/>
</dbReference>
<keyword evidence="3" id="KW-1185">Reference proteome</keyword>
<evidence type="ECO:0000259" key="1">
    <source>
        <dbReference type="SMART" id="SM01043"/>
    </source>
</evidence>
<dbReference type="SUPFAM" id="SSF52540">
    <property type="entry name" value="P-loop containing nucleoside triphosphate hydrolases"/>
    <property type="match status" value="1"/>
</dbReference>
<dbReference type="PANTHER" id="PTHR35807">
    <property type="entry name" value="TRANSCRIPTIONAL REGULATOR REDD-RELATED"/>
    <property type="match status" value="1"/>
</dbReference>
<dbReference type="InterPro" id="IPR005158">
    <property type="entry name" value="BTAD"/>
</dbReference>
<comment type="caution">
    <text evidence="2">The sequence shown here is derived from an EMBL/GenBank/DDBJ whole genome shotgun (WGS) entry which is preliminary data.</text>
</comment>